<evidence type="ECO:0000256" key="2">
    <source>
        <dbReference type="ARBA" id="ARBA00023180"/>
    </source>
</evidence>
<dbReference type="EMBL" id="GFDF01005334">
    <property type="protein sequence ID" value="JAV08750.1"/>
    <property type="molecule type" value="Transcribed_RNA"/>
</dbReference>
<dbReference type="Pfam" id="PF00089">
    <property type="entry name" value="Trypsin"/>
    <property type="match status" value="1"/>
</dbReference>
<dbReference type="PANTHER" id="PTHR24256">
    <property type="entry name" value="TRYPTASE-RELATED"/>
    <property type="match status" value="1"/>
</dbReference>
<dbReference type="InterPro" id="IPR043504">
    <property type="entry name" value="Peptidase_S1_PA_chymotrypsin"/>
</dbReference>
<evidence type="ECO:0000256" key="3">
    <source>
        <dbReference type="ARBA" id="ARBA00024195"/>
    </source>
</evidence>
<comment type="similarity">
    <text evidence="3">Belongs to the peptidase S1 family. CLIP subfamily.</text>
</comment>
<sequence length="279" mass="29688">MRSRLCQIQAIPPTTTIPTVPYDPCNCGVRKTSRIVGGTAAGVNEFPFQAALVSNTTRSIFCGAEIISNRRALTARHCLAGQSPSLVGLLVGDSDTSTGSDTPYTSLYLIQAFTCFGGNCNTNDQANDIAMVLTVNQIQMNPGVNIICLPIKYNTNTANQFAGTKVVAAGWGDTEFGGIGSNTLQKVTLDVITTAQCQSRYGNSITVNHICTSTFGRDTCQRDSGTSLMYTGTDNGRMYTVGVVSFGVECGTNPSVSTRVTSYVNWIRSNSPESSYCSV</sequence>
<dbReference type="InterPro" id="IPR009003">
    <property type="entry name" value="Peptidase_S1_PA"/>
</dbReference>
<dbReference type="Gene3D" id="2.40.10.10">
    <property type="entry name" value="Trypsin-like serine proteases"/>
    <property type="match status" value="1"/>
</dbReference>
<evidence type="ECO:0000259" key="4">
    <source>
        <dbReference type="PROSITE" id="PS50240"/>
    </source>
</evidence>
<keyword evidence="1" id="KW-1015">Disulfide bond</keyword>
<dbReference type="SMART" id="SM00020">
    <property type="entry name" value="Tryp_SPc"/>
    <property type="match status" value="1"/>
</dbReference>
<reference evidence="5" key="1">
    <citation type="submission" date="2016-12" db="EMBL/GenBank/DDBJ databases">
        <title>An insight into the sialome and mialome of the sand fly, Nyssomyia neivai.</title>
        <authorList>
            <person name="Sebastian V."/>
            <person name="Goulart T.M."/>
            <person name="Oliveira W."/>
            <person name="Calvo E."/>
            <person name="Oliveira L.F."/>
            <person name="Pinto M.C."/>
            <person name="Rosselino A.M."/>
            <person name="Ribeiro J.M."/>
        </authorList>
    </citation>
    <scope>NUCLEOTIDE SEQUENCE</scope>
</reference>
<accession>A0A1L8DQX8</accession>
<dbReference type="InterPro" id="IPR001254">
    <property type="entry name" value="Trypsin_dom"/>
</dbReference>
<proteinExistence type="inferred from homology"/>
<keyword evidence="2" id="KW-0325">Glycoprotein</keyword>
<feature type="domain" description="Peptidase S1" evidence="4">
    <location>
        <begin position="35"/>
        <end position="272"/>
    </location>
</feature>
<evidence type="ECO:0000313" key="5">
    <source>
        <dbReference type="EMBL" id="JAV08750.1"/>
    </source>
</evidence>
<evidence type="ECO:0000256" key="1">
    <source>
        <dbReference type="ARBA" id="ARBA00023157"/>
    </source>
</evidence>
<dbReference type="CDD" id="cd00190">
    <property type="entry name" value="Tryp_SPc"/>
    <property type="match status" value="1"/>
</dbReference>
<organism evidence="5">
    <name type="scientific">Nyssomyia neivai</name>
    <dbReference type="NCBI Taxonomy" id="330878"/>
    <lineage>
        <taxon>Eukaryota</taxon>
        <taxon>Metazoa</taxon>
        <taxon>Ecdysozoa</taxon>
        <taxon>Arthropoda</taxon>
        <taxon>Hexapoda</taxon>
        <taxon>Insecta</taxon>
        <taxon>Pterygota</taxon>
        <taxon>Neoptera</taxon>
        <taxon>Endopterygota</taxon>
        <taxon>Diptera</taxon>
        <taxon>Nematocera</taxon>
        <taxon>Psychodoidea</taxon>
        <taxon>Psychodidae</taxon>
        <taxon>Nyssomyia</taxon>
    </lineage>
</organism>
<protein>
    <submittedName>
        <fullName evidence="5">Putative trypsin</fullName>
    </submittedName>
</protein>
<name>A0A1L8DQX8_9DIPT</name>
<dbReference type="GO" id="GO:0006508">
    <property type="term" value="P:proteolysis"/>
    <property type="evidence" value="ECO:0007669"/>
    <property type="project" value="InterPro"/>
</dbReference>
<dbReference type="GO" id="GO:0004252">
    <property type="term" value="F:serine-type endopeptidase activity"/>
    <property type="evidence" value="ECO:0007669"/>
    <property type="project" value="InterPro"/>
</dbReference>
<dbReference type="InterPro" id="IPR051487">
    <property type="entry name" value="Ser/Thr_Proteases_Immune/Dev"/>
</dbReference>
<dbReference type="AlphaFoldDB" id="A0A1L8DQX8"/>
<dbReference type="SUPFAM" id="SSF50494">
    <property type="entry name" value="Trypsin-like serine proteases"/>
    <property type="match status" value="1"/>
</dbReference>
<dbReference type="PROSITE" id="PS50240">
    <property type="entry name" value="TRYPSIN_DOM"/>
    <property type="match status" value="1"/>
</dbReference>